<keyword evidence="3" id="KW-1185">Reference proteome</keyword>
<organism evidence="2 3">
    <name type="scientific">Penaeus vannamei</name>
    <name type="common">Whiteleg shrimp</name>
    <name type="synonym">Litopenaeus vannamei</name>
    <dbReference type="NCBI Taxonomy" id="6689"/>
    <lineage>
        <taxon>Eukaryota</taxon>
        <taxon>Metazoa</taxon>
        <taxon>Ecdysozoa</taxon>
        <taxon>Arthropoda</taxon>
        <taxon>Crustacea</taxon>
        <taxon>Multicrustacea</taxon>
        <taxon>Malacostraca</taxon>
        <taxon>Eumalacostraca</taxon>
        <taxon>Eucarida</taxon>
        <taxon>Decapoda</taxon>
        <taxon>Dendrobranchiata</taxon>
        <taxon>Penaeoidea</taxon>
        <taxon>Penaeidae</taxon>
        <taxon>Penaeus</taxon>
    </lineage>
</organism>
<comment type="caution">
    <text evidence="2">The sequence shown here is derived from an EMBL/GenBank/DDBJ whole genome shotgun (WGS) entry which is preliminary data.</text>
</comment>
<dbReference type="AlphaFoldDB" id="A0A3R7PFY1"/>
<proteinExistence type="predicted"/>
<dbReference type="Proteomes" id="UP000283509">
    <property type="component" value="Unassembled WGS sequence"/>
</dbReference>
<feature type="compositionally biased region" description="Basic and acidic residues" evidence="1">
    <location>
        <begin position="194"/>
        <end position="211"/>
    </location>
</feature>
<dbReference type="EMBL" id="QCYY01000154">
    <property type="protein sequence ID" value="ROT85907.1"/>
    <property type="molecule type" value="Genomic_DNA"/>
</dbReference>
<reference evidence="2 3" key="1">
    <citation type="submission" date="2018-04" db="EMBL/GenBank/DDBJ databases">
        <authorList>
            <person name="Zhang X."/>
            <person name="Yuan J."/>
            <person name="Li F."/>
            <person name="Xiang J."/>
        </authorList>
    </citation>
    <scope>NUCLEOTIDE SEQUENCE [LARGE SCALE GENOMIC DNA]</scope>
    <source>
        <tissue evidence="2">Muscle</tissue>
    </source>
</reference>
<evidence type="ECO:0000313" key="2">
    <source>
        <dbReference type="EMBL" id="ROT85907.1"/>
    </source>
</evidence>
<feature type="region of interest" description="Disordered" evidence="1">
    <location>
        <begin position="191"/>
        <end position="211"/>
    </location>
</feature>
<evidence type="ECO:0000313" key="3">
    <source>
        <dbReference type="Proteomes" id="UP000283509"/>
    </source>
</evidence>
<feature type="region of interest" description="Disordered" evidence="1">
    <location>
        <begin position="56"/>
        <end position="79"/>
    </location>
</feature>
<reference evidence="2 3" key="2">
    <citation type="submission" date="2019-01" db="EMBL/GenBank/DDBJ databases">
        <title>The decoding of complex shrimp genome reveals the adaptation for benthos swimmer, frequently molting mechanism and breeding impact on genome.</title>
        <authorList>
            <person name="Sun Y."/>
            <person name="Gao Y."/>
            <person name="Yu Y."/>
        </authorList>
    </citation>
    <scope>NUCLEOTIDE SEQUENCE [LARGE SCALE GENOMIC DNA]</scope>
    <source>
        <tissue evidence="2">Muscle</tissue>
    </source>
</reference>
<protein>
    <submittedName>
        <fullName evidence="2">Uncharacterized protein</fullName>
    </submittedName>
</protein>
<feature type="region of interest" description="Disordered" evidence="1">
    <location>
        <begin position="118"/>
        <end position="147"/>
    </location>
</feature>
<sequence>MPHLPSRLFSTIRRDSPPAISVNDGKREKRNSSVAVSILISKVGLGGSVLRSRCKMPNEQKRGARESHLLTRDKPRKPTETALCKPEKKVVPRQNLKPEKGNPNIPSGCIRYIETREQTHGSLQQKQPWGSPRRPGGGHTACPYTQSPLEVTAGSHGRTATAMVHGVIRPGEQAIRSSAVKCASLAALSASEAVHGDALGRERSRGANEGP</sequence>
<accession>A0A3R7PFY1</accession>
<name>A0A3R7PFY1_PENVA</name>
<gene>
    <name evidence="2" type="ORF">C7M84_004044</name>
</gene>
<evidence type="ECO:0000256" key="1">
    <source>
        <dbReference type="SAM" id="MobiDB-lite"/>
    </source>
</evidence>